<protein>
    <submittedName>
        <fullName evidence="4">Membrane protein of ER body-like protein</fullName>
    </submittedName>
</protein>
<proteinExistence type="predicted"/>
<feature type="compositionally biased region" description="Low complexity" evidence="1">
    <location>
        <begin position="29"/>
        <end position="46"/>
    </location>
</feature>
<feature type="region of interest" description="Disordered" evidence="1">
    <location>
        <begin position="286"/>
        <end position="308"/>
    </location>
</feature>
<gene>
    <name evidence="4" type="primary">LOC108849985</name>
</gene>
<dbReference type="KEGG" id="rsz:108849985"/>
<reference evidence="3" key="1">
    <citation type="journal article" date="2019" name="Database">
        <title>The radish genome database (RadishGD): an integrated information resource for radish genomics.</title>
        <authorList>
            <person name="Yu H.J."/>
            <person name="Baek S."/>
            <person name="Lee Y.J."/>
            <person name="Cho A."/>
            <person name="Mun J.H."/>
        </authorList>
    </citation>
    <scope>NUCLEOTIDE SEQUENCE [LARGE SCALE GENOMIC DNA]</scope>
    <source>
        <strain evidence="3">cv. WK10039</strain>
    </source>
</reference>
<dbReference type="OrthoDB" id="1924921at2759"/>
<dbReference type="AlphaFoldDB" id="A0A9W3DGI2"/>
<feature type="transmembrane region" description="Helical" evidence="2">
    <location>
        <begin position="408"/>
        <end position="427"/>
    </location>
</feature>
<feature type="region of interest" description="Disordered" evidence="1">
    <location>
        <begin position="1"/>
        <end position="50"/>
    </location>
</feature>
<evidence type="ECO:0000313" key="3">
    <source>
        <dbReference type="Proteomes" id="UP000504610"/>
    </source>
</evidence>
<dbReference type="RefSeq" id="XP_056862756.1">
    <property type="nucleotide sequence ID" value="XM_057006776.1"/>
</dbReference>
<organism evidence="3 4">
    <name type="scientific">Raphanus sativus</name>
    <name type="common">Radish</name>
    <name type="synonym">Raphanus raphanistrum var. sativus</name>
    <dbReference type="NCBI Taxonomy" id="3726"/>
    <lineage>
        <taxon>Eukaryota</taxon>
        <taxon>Viridiplantae</taxon>
        <taxon>Streptophyta</taxon>
        <taxon>Embryophyta</taxon>
        <taxon>Tracheophyta</taxon>
        <taxon>Spermatophyta</taxon>
        <taxon>Magnoliopsida</taxon>
        <taxon>eudicotyledons</taxon>
        <taxon>Gunneridae</taxon>
        <taxon>Pentapetalae</taxon>
        <taxon>rosids</taxon>
        <taxon>malvids</taxon>
        <taxon>Brassicales</taxon>
        <taxon>Brassicaceae</taxon>
        <taxon>Brassiceae</taxon>
        <taxon>Raphanus</taxon>
    </lineage>
</organism>
<evidence type="ECO:0000256" key="2">
    <source>
        <dbReference type="SAM" id="Phobius"/>
    </source>
</evidence>
<feature type="transmembrane region" description="Helical" evidence="2">
    <location>
        <begin position="466"/>
        <end position="490"/>
    </location>
</feature>
<dbReference type="Proteomes" id="UP000504610">
    <property type="component" value="Chromosome 4"/>
</dbReference>
<keyword evidence="3" id="KW-1185">Reference proteome</keyword>
<keyword evidence="2" id="KW-0812">Transmembrane</keyword>
<dbReference type="PANTHER" id="PTHR38937">
    <property type="entry name" value="MEMBRANE PROTEIN OF ER BODY-LIKE PROTEIN"/>
    <property type="match status" value="1"/>
</dbReference>
<evidence type="ECO:0000256" key="1">
    <source>
        <dbReference type="SAM" id="MobiDB-lite"/>
    </source>
</evidence>
<feature type="transmembrane region" description="Helical" evidence="2">
    <location>
        <begin position="502"/>
        <end position="523"/>
    </location>
</feature>
<dbReference type="GeneID" id="108849985"/>
<feature type="region of interest" description="Disordered" evidence="1">
    <location>
        <begin position="96"/>
        <end position="129"/>
    </location>
</feature>
<evidence type="ECO:0000313" key="4">
    <source>
        <dbReference type="RefSeq" id="XP_056862756.1"/>
    </source>
</evidence>
<feature type="transmembrane region" description="Helical" evidence="2">
    <location>
        <begin position="535"/>
        <end position="555"/>
    </location>
</feature>
<name>A0A9W3DGI2_RAPSA</name>
<keyword evidence="2" id="KW-0472">Membrane</keyword>
<dbReference type="InterPro" id="IPR052843">
    <property type="entry name" value="ER_body_metal_sequester"/>
</dbReference>
<sequence length="593" mass="65355">MELTTETEKLLQQVEMEEENEHGKRPESSDSSTITTTNTSSSSSFSGFHGEHDEVNNGNVYLDGLQGIWKCRHCDWTYKEESLLCFETKGLDDHESETSEHLNEEKKMQIEKGSSSEDNTGSREIDEVQDGDIPEEVEMIEEEEEVDIVDVKDYKAKELLENQKTPDLLCPKCRNCITKVVVLKKRVVVKRIKRTNPPVGGPIHIPVDPPSLGSVDSQPPPAGDIPDQSFLYRCLSCLCIFKSPVADPKLVPDSESVEGVNIQPKPHAKVDFNCLRGVFGFKEPDVQQVPKSHDPIEDVNDEASVQGGQQSLVPSAVEEPTQKKNNKDGPSAVVRLFPIKRSPPDSRVDIPPLSVHPLPQTPDVPLLTPPVVEGRKPEILKSIVYGGLTEAITSLGVISSAAGSGASTLNILVLGLANLFSGLILIIHNLKELREEEPISEATEDNQTSDQEESRYKRLLGRRENFFLHATIAILSFIITGLLPPVVYYFSFRETHNKDYKIASVFSASLICISFLALAKAHVSNPRGNYPKTVLYYATNAVSVSGITYVVGNVVNQLLEEYGWSDGSETPVGEMMLSLMGRKAGGFGYSSSY</sequence>
<feature type="region of interest" description="Disordered" evidence="1">
    <location>
        <begin position="313"/>
        <end position="332"/>
    </location>
</feature>
<feature type="compositionally biased region" description="Basic and acidic residues" evidence="1">
    <location>
        <begin position="96"/>
        <end position="110"/>
    </location>
</feature>
<keyword evidence="2" id="KW-1133">Transmembrane helix</keyword>
<reference evidence="4" key="2">
    <citation type="submission" date="2025-08" db="UniProtKB">
        <authorList>
            <consortium name="RefSeq"/>
        </authorList>
    </citation>
    <scope>IDENTIFICATION</scope>
    <source>
        <tissue evidence="4">Leaf</tissue>
    </source>
</reference>
<accession>A0A9W3DGI2</accession>
<dbReference type="PANTHER" id="PTHR38937:SF2">
    <property type="entry name" value="MEMBRANE PROTEIN OF ER BODY-LIKE PROTEIN ISOFORM X1"/>
    <property type="match status" value="1"/>
</dbReference>